<comment type="caution">
    <text evidence="2">The sequence shown here is derived from an EMBL/GenBank/DDBJ whole genome shotgun (WGS) entry which is preliminary data.</text>
</comment>
<dbReference type="PANTHER" id="PTHR40082:SF1">
    <property type="entry name" value="BLR5956 PROTEIN"/>
    <property type="match status" value="1"/>
</dbReference>
<organism evidence="2 3">
    <name type="scientific">Halalkalibacter nanhaiisediminis</name>
    <dbReference type="NCBI Taxonomy" id="688079"/>
    <lineage>
        <taxon>Bacteria</taxon>
        <taxon>Bacillati</taxon>
        <taxon>Bacillota</taxon>
        <taxon>Bacilli</taxon>
        <taxon>Bacillales</taxon>
        <taxon>Bacillaceae</taxon>
        <taxon>Halalkalibacter</taxon>
    </lineage>
</organism>
<reference evidence="2 3" key="1">
    <citation type="journal article" date="2015" name="Stand. Genomic Sci.">
        <title>Genomic Encyclopedia of Bacterial and Archaeal Type Strains, Phase III: the genomes of soil and plant-associated and newly described type strains.</title>
        <authorList>
            <person name="Whitman W.B."/>
            <person name="Woyke T."/>
            <person name="Klenk H.P."/>
            <person name="Zhou Y."/>
            <person name="Lilburn T.G."/>
            <person name="Beck B.J."/>
            <person name="De Vos P."/>
            <person name="Vandamme P."/>
            <person name="Eisen J.A."/>
            <person name="Garrity G."/>
            <person name="Hugenholtz P."/>
            <person name="Kyrpides N.C."/>
        </authorList>
    </citation>
    <scope>NUCLEOTIDE SEQUENCE [LARGE SCALE GENOMIC DNA]</scope>
    <source>
        <strain evidence="2 3">CGMCC 1.10116</strain>
    </source>
</reference>
<gene>
    <name evidence="2" type="ORF">IQ10_03454</name>
</gene>
<evidence type="ECO:0000313" key="3">
    <source>
        <dbReference type="Proteomes" id="UP000315711"/>
    </source>
</evidence>
<dbReference type="OrthoDB" id="9775656at2"/>
<dbReference type="GO" id="GO:0004852">
    <property type="term" value="F:uroporphyrinogen-III synthase activity"/>
    <property type="evidence" value="ECO:0007669"/>
    <property type="project" value="InterPro"/>
</dbReference>
<evidence type="ECO:0000313" key="2">
    <source>
        <dbReference type="EMBL" id="TWI53319.1"/>
    </source>
</evidence>
<dbReference type="RefSeq" id="WP_144451633.1">
    <property type="nucleotide sequence ID" value="NZ_VLKZ01000013.1"/>
</dbReference>
<keyword evidence="3" id="KW-1185">Reference proteome</keyword>
<dbReference type="SUPFAM" id="SSF69618">
    <property type="entry name" value="HemD-like"/>
    <property type="match status" value="1"/>
</dbReference>
<dbReference type="Pfam" id="PF02602">
    <property type="entry name" value="HEM4"/>
    <property type="match status" value="1"/>
</dbReference>
<name>A0A562Q9C0_9BACI</name>
<protein>
    <submittedName>
        <fullName evidence="2">Uroporphyrinogen-III synthase</fullName>
    </submittedName>
</protein>
<dbReference type="NCBIfam" id="NF004584">
    <property type="entry name" value="PRK05928.2-1"/>
    <property type="match status" value="1"/>
</dbReference>
<sequence>MGKGLEGKKIALAASRKTDEMATIIEKQGGETIVRPLQGTVFLAEKEVEPELRQFVEEKADWVIFTTGIGTESLLKVAEVIGIYDEYVKVIQQAQVATRGYKTVAALKKINVTPVAVDEDGTTAGLINALKDIDFSGKRVMVQLHGVTIPTLITFLEKKGATVIQLLPYQHTPPETETLEQLYNEVINQQVDAVCFTTAIQARSFFQYAKEYGNLTKSLNTFEQNVVAVAVGKVTAEALHEEGVKRIISPDKERMGAMIIELSKYYQNQMNEEN</sequence>
<proteinExistence type="predicted"/>
<dbReference type="CDD" id="cd06578">
    <property type="entry name" value="HemD"/>
    <property type="match status" value="1"/>
</dbReference>
<dbReference type="InterPro" id="IPR003754">
    <property type="entry name" value="4pyrrol_synth_uPrphyn_synth"/>
</dbReference>
<dbReference type="PANTHER" id="PTHR40082">
    <property type="entry name" value="BLR5956 PROTEIN"/>
    <property type="match status" value="1"/>
</dbReference>
<dbReference type="Gene3D" id="3.40.50.10090">
    <property type="match status" value="2"/>
</dbReference>
<evidence type="ECO:0000259" key="1">
    <source>
        <dbReference type="Pfam" id="PF02602"/>
    </source>
</evidence>
<feature type="domain" description="Tetrapyrrole biosynthesis uroporphyrinogen III synthase" evidence="1">
    <location>
        <begin position="19"/>
        <end position="259"/>
    </location>
</feature>
<accession>A0A562Q9C0</accession>
<dbReference type="AlphaFoldDB" id="A0A562Q9C0"/>
<dbReference type="GO" id="GO:0006780">
    <property type="term" value="P:uroporphyrinogen III biosynthetic process"/>
    <property type="evidence" value="ECO:0007669"/>
    <property type="project" value="InterPro"/>
</dbReference>
<dbReference type="EMBL" id="VLKZ01000013">
    <property type="protein sequence ID" value="TWI53319.1"/>
    <property type="molecule type" value="Genomic_DNA"/>
</dbReference>
<dbReference type="InterPro" id="IPR036108">
    <property type="entry name" value="4pyrrol_syn_uPrphyn_synt_sf"/>
</dbReference>
<dbReference type="Proteomes" id="UP000315711">
    <property type="component" value="Unassembled WGS sequence"/>
</dbReference>
<dbReference type="InterPro" id="IPR039793">
    <property type="entry name" value="UROS/Hem4"/>
</dbReference>